<evidence type="ECO:0000313" key="7">
    <source>
        <dbReference type="Proteomes" id="UP001642360"/>
    </source>
</evidence>
<dbReference type="PANTHER" id="PTHR12709:SF5">
    <property type="entry name" value="DNA-DIRECTED RNA POLYMERASE I SUBUNIT RPA43"/>
    <property type="match status" value="1"/>
</dbReference>
<reference evidence="6 7" key="1">
    <citation type="submission" date="2024-02" db="EMBL/GenBank/DDBJ databases">
        <authorList>
            <person name="Vignale AGUSTIN F."/>
            <person name="Sosa J E."/>
            <person name="Modenutti C."/>
        </authorList>
    </citation>
    <scope>NUCLEOTIDE SEQUENCE [LARGE SCALE GENOMIC DNA]</scope>
</reference>
<evidence type="ECO:0000313" key="6">
    <source>
        <dbReference type="EMBL" id="CAK9148259.1"/>
    </source>
</evidence>
<dbReference type="GO" id="GO:0006352">
    <property type="term" value="P:DNA-templated transcription initiation"/>
    <property type="evidence" value="ECO:0007669"/>
    <property type="project" value="UniProtKB-UniRule"/>
</dbReference>
<protein>
    <recommendedName>
        <fullName evidence="5">DNA-directed RNA polymerase subunit</fullName>
    </recommendedName>
</protein>
<gene>
    <name evidence="6" type="ORF">ILEXP_LOCUS16194</name>
</gene>
<evidence type="ECO:0000256" key="1">
    <source>
        <dbReference type="ARBA" id="ARBA00004123"/>
    </source>
</evidence>
<dbReference type="AlphaFoldDB" id="A0ABC8RTG4"/>
<dbReference type="EMBL" id="CAUOFW020001726">
    <property type="protein sequence ID" value="CAK9148259.1"/>
    <property type="molecule type" value="Genomic_DNA"/>
</dbReference>
<sequence length="234" mass="26509">MEGLKKSDANLVVYIHPSKAKKVSEAILRELSSLLFKFHETFDGVLLAYDVKILSQVAKILPGIHPYFGVRLKAELLTFYPKPNMLLEGTVVKLGQQSMHAIVLGFSSAIIIQEDIRDEFKYKVKHGKEVFVSRGNKRHQIEVGTIIRFIVKSFDEEVLHICGSLVPDHTGSVGWLDKNLEEWSHADSLTKKRTGSEGSREMLEHNKAMVDGETLYLNTDHHIKKSKRRRSGDS</sequence>
<keyword evidence="3 5" id="KW-0804">Transcription</keyword>
<evidence type="ECO:0000256" key="2">
    <source>
        <dbReference type="ARBA" id="ARBA00022478"/>
    </source>
</evidence>
<keyword evidence="4 5" id="KW-0539">Nucleus</keyword>
<dbReference type="InterPro" id="IPR045113">
    <property type="entry name" value="Rpb7-like"/>
</dbReference>
<comment type="caution">
    <text evidence="6">The sequence shown here is derived from an EMBL/GenBank/DDBJ whole genome shotgun (WGS) entry which is preliminary data.</text>
</comment>
<dbReference type="InterPro" id="IPR036898">
    <property type="entry name" value="RNA_pol_Rpb7-like_N_sf"/>
</dbReference>
<name>A0ABC8RTG4_9AQUA</name>
<accession>A0ABC8RTG4</accession>
<dbReference type="GO" id="GO:0005634">
    <property type="term" value="C:nucleus"/>
    <property type="evidence" value="ECO:0007669"/>
    <property type="project" value="UniProtKB-SubCell"/>
</dbReference>
<dbReference type="FunFam" id="3.30.1490.120:FF:000006">
    <property type="entry name" value="DNA-directed RNA polymerase"/>
    <property type="match status" value="1"/>
</dbReference>
<keyword evidence="7" id="KW-1185">Reference proteome</keyword>
<dbReference type="Proteomes" id="UP001642360">
    <property type="component" value="Unassembled WGS sequence"/>
</dbReference>
<dbReference type="PANTHER" id="PTHR12709">
    <property type="entry name" value="DNA-DIRECTED RNA POLYMERASE II, III"/>
    <property type="match status" value="1"/>
</dbReference>
<comment type="subcellular location">
    <subcellularLocation>
        <location evidence="1 5">Nucleus</location>
    </subcellularLocation>
</comment>
<evidence type="ECO:0000256" key="3">
    <source>
        <dbReference type="ARBA" id="ARBA00023163"/>
    </source>
</evidence>
<dbReference type="GO" id="GO:0000428">
    <property type="term" value="C:DNA-directed RNA polymerase complex"/>
    <property type="evidence" value="ECO:0007669"/>
    <property type="project" value="UniProtKB-KW"/>
</dbReference>
<dbReference type="Gene3D" id="3.30.1490.120">
    <property type="entry name" value="RNA polymerase Rpb7-like, N-terminal domain"/>
    <property type="match status" value="1"/>
</dbReference>
<keyword evidence="2 5" id="KW-0240">DNA-directed RNA polymerase</keyword>
<evidence type="ECO:0000256" key="5">
    <source>
        <dbReference type="RuleBase" id="RU369086"/>
    </source>
</evidence>
<organism evidence="6 7">
    <name type="scientific">Ilex paraguariensis</name>
    <name type="common">yerba mate</name>
    <dbReference type="NCBI Taxonomy" id="185542"/>
    <lineage>
        <taxon>Eukaryota</taxon>
        <taxon>Viridiplantae</taxon>
        <taxon>Streptophyta</taxon>
        <taxon>Embryophyta</taxon>
        <taxon>Tracheophyta</taxon>
        <taxon>Spermatophyta</taxon>
        <taxon>Magnoliopsida</taxon>
        <taxon>eudicotyledons</taxon>
        <taxon>Gunneridae</taxon>
        <taxon>Pentapetalae</taxon>
        <taxon>asterids</taxon>
        <taxon>campanulids</taxon>
        <taxon>Aquifoliales</taxon>
        <taxon>Aquifoliaceae</taxon>
        <taxon>Ilex</taxon>
    </lineage>
</organism>
<evidence type="ECO:0000256" key="4">
    <source>
        <dbReference type="ARBA" id="ARBA00023242"/>
    </source>
</evidence>
<proteinExistence type="predicted"/>
<comment type="function">
    <text evidence="5">DNA-dependent RNA polymerase which catalyzes the transcription of DNA into RNA using the four ribonucleoside triphosphates as substrates.</text>
</comment>